<evidence type="ECO:0000313" key="2">
    <source>
        <dbReference type="EMBL" id="KAB3533554.1"/>
    </source>
</evidence>
<dbReference type="RefSeq" id="WP_151864371.1">
    <property type="nucleotide sequence ID" value="NZ_WBZB01000002.1"/>
</dbReference>
<keyword evidence="1" id="KW-1133">Transmembrane helix</keyword>
<feature type="transmembrane region" description="Helical" evidence="1">
    <location>
        <begin position="428"/>
        <end position="446"/>
    </location>
</feature>
<feature type="transmembrane region" description="Helical" evidence="1">
    <location>
        <begin position="496"/>
        <end position="519"/>
    </location>
</feature>
<feature type="transmembrane region" description="Helical" evidence="1">
    <location>
        <begin position="452"/>
        <end position="470"/>
    </location>
</feature>
<feature type="transmembrane region" description="Helical" evidence="1">
    <location>
        <begin position="570"/>
        <end position="593"/>
    </location>
</feature>
<evidence type="ECO:0000313" key="3">
    <source>
        <dbReference type="Proteomes" id="UP000465601"/>
    </source>
</evidence>
<comment type="caution">
    <text evidence="2">The sequence shown here is derived from an EMBL/GenBank/DDBJ whole genome shotgun (WGS) entry which is preliminary data.</text>
</comment>
<dbReference type="AlphaFoldDB" id="A0A833HRP8"/>
<keyword evidence="3" id="KW-1185">Reference proteome</keyword>
<feature type="transmembrane region" description="Helical" evidence="1">
    <location>
        <begin position="650"/>
        <end position="671"/>
    </location>
</feature>
<dbReference type="Proteomes" id="UP000465601">
    <property type="component" value="Unassembled WGS sequence"/>
</dbReference>
<feature type="transmembrane region" description="Helical" evidence="1">
    <location>
        <begin position="7"/>
        <end position="26"/>
    </location>
</feature>
<dbReference type="OrthoDB" id="3805529at2"/>
<feature type="transmembrane region" description="Helical" evidence="1">
    <location>
        <begin position="628"/>
        <end position="643"/>
    </location>
</feature>
<sequence>MKKNKIIYSIIFIGIIAMLIVLGGRINSERNNKRVEVILDYYEFREMSKQSEETLSQWFSEFKSLGINHVALREESLYSLVEDGAPIKVEMSAHIFKEYNWEEKYPKELVEYYNGSNKNDHDVVAITDSKELYDFISEGLIERYDTEKFQLINGDESYIIVLKGTVRDTLYSKTDFLVDSREKGIMPTDVIASSRLTYLTFGFDPNKIAEIREAGLEIYPRPFSYRGWVTEKYVNAFIKNYQNLGMKPSVFIFDGEIVLGFPDELHLVIEHMYENNIKAALIETSVQRQHLEQVGLRNIVQSTNYNAVRLFSVPEYIQERYGYYQYQGAEEIENTLYRAVTERNIRLILFRPFKYDKQVYVTNVEDYQKMFERFEGRLEEHGMSLGEASVMDPHRVRLRYMLLMGWGTAAAAVLLFSNLFKVKDRHKFILLILGILGVTGMIFLMPSLGEKVLALAASIIWSSLGVFYYIHRCSHYFKDNSKVDVKRALVFSVKELFIASGISLIGALSVAAILSSIQYLLEMDIYRGVKISQLLPIFVFGLVFLKYFGYRRDKDENNTSIQLSEIKRLLLENIKIIYVLAGGILLVAGYIYISRTGHETNIKAFEFELIMRNILEENLLARPRTKEFIIGFPLMIMGIYYALKGNKYLIILAGLGAVMGQTSIINTFSHLRTPLYISTIRTLYSLIFGIGIGLVYIAIMEAGIKVINKVLPSREEG</sequence>
<evidence type="ECO:0000256" key="1">
    <source>
        <dbReference type="SAM" id="Phobius"/>
    </source>
</evidence>
<feature type="transmembrane region" description="Helical" evidence="1">
    <location>
        <begin position="531"/>
        <end position="549"/>
    </location>
</feature>
<keyword evidence="1" id="KW-0812">Transmembrane</keyword>
<protein>
    <submittedName>
        <fullName evidence="2">Uncharacterized protein</fullName>
    </submittedName>
</protein>
<dbReference type="Pfam" id="PF18949">
    <property type="entry name" value="DUF5693"/>
    <property type="match status" value="1"/>
</dbReference>
<name>A0A833HRP8_9FIRM</name>
<accession>A0A833HRP8</accession>
<organism evidence="2 3">
    <name type="scientific">Alkaliphilus serpentinus</name>
    <dbReference type="NCBI Taxonomy" id="1482731"/>
    <lineage>
        <taxon>Bacteria</taxon>
        <taxon>Bacillati</taxon>
        <taxon>Bacillota</taxon>
        <taxon>Clostridia</taxon>
        <taxon>Peptostreptococcales</taxon>
        <taxon>Natronincolaceae</taxon>
        <taxon>Alkaliphilus</taxon>
    </lineage>
</organism>
<proteinExistence type="predicted"/>
<dbReference type="EMBL" id="WBZB01000002">
    <property type="protein sequence ID" value="KAB3533554.1"/>
    <property type="molecule type" value="Genomic_DNA"/>
</dbReference>
<feature type="transmembrane region" description="Helical" evidence="1">
    <location>
        <begin position="398"/>
        <end position="416"/>
    </location>
</feature>
<reference evidence="2 3" key="1">
    <citation type="submission" date="2019-10" db="EMBL/GenBank/DDBJ databases">
        <title>Alkaliphilus serpentinus sp. nov. and Alkaliphilus pronyensis sp. nov., two novel anaerobic alkaliphilic species isolated from the serpentinized-hosted hydrothermal field of the Prony Bay (New Caledonia).</title>
        <authorList>
            <person name="Postec A."/>
        </authorList>
    </citation>
    <scope>NUCLEOTIDE SEQUENCE [LARGE SCALE GENOMIC DNA]</scope>
    <source>
        <strain evidence="2 3">LacT</strain>
    </source>
</reference>
<feature type="transmembrane region" description="Helical" evidence="1">
    <location>
        <begin position="683"/>
        <end position="704"/>
    </location>
</feature>
<dbReference type="InterPro" id="IPR043748">
    <property type="entry name" value="DUF5693"/>
</dbReference>
<gene>
    <name evidence="2" type="ORF">F8153_00440</name>
</gene>
<keyword evidence="1" id="KW-0472">Membrane</keyword>